<protein>
    <submittedName>
        <fullName evidence="3">CHAT domain-containing protein</fullName>
    </submittedName>
</protein>
<organism evidence="3 4">
    <name type="scientific">Sphingobium boeckii</name>
    <dbReference type="NCBI Taxonomy" id="1082345"/>
    <lineage>
        <taxon>Bacteria</taxon>
        <taxon>Pseudomonadati</taxon>
        <taxon>Pseudomonadota</taxon>
        <taxon>Alphaproteobacteria</taxon>
        <taxon>Sphingomonadales</taxon>
        <taxon>Sphingomonadaceae</taxon>
        <taxon>Sphingobium</taxon>
    </lineage>
</organism>
<dbReference type="Gene3D" id="1.25.40.10">
    <property type="entry name" value="Tetratricopeptide repeat domain"/>
    <property type="match status" value="1"/>
</dbReference>
<sequence length="1020" mass="107398">MKRFLIALTGALLVASAGIAASTPRLSAEPGFRIGNAGVLCTAQGKSSDGAFRSMFDRGYAIVCRDAASAVGKLYVFADAKLSALDATAPGRNDAITCADARDEALDGLSHVRLHLCTLNAAKLPYRLYSVSRGGKLYVAEGLAGYDSALRLALKSIVLDRPALGEVQVAITTAGDPAAFARVQAGTLDPDEALAAAYGRNNSGSYAEAAEFFDILTEREAMAATGRRGEYLANQGLQQSNLRNFAEAESLLDQAAKDNAGDPVTGRLIRNYRAIHLLNQRDIKGALKLLDQPMERAATETQGAVSIARGEIGAPLAQQINRDAGAAATLSGIDSRLTPGERVIVLDAQATELRGVAFRLEHRYDEAASQLAAAQRILGSIRGGRLASTAWLRSEVGAEYAAIAEAQGDYGKAEAGFTDSMNAIGTEYPDSAALLSAKARLAAFLYRRGAIDRSAALYRDVVAQGETLPGSSAALATLLNPYFELLARRASSDAGAAADMFAASQTLLRPGVAQTQAVFARELSAGDDEGARLFRESVTLSREISRLRTEIARAAGQPAEEGAPPASAKADALNALESSQTALQAKLGAYPRFRVIDPAVLSLSAMQRLLRDGEAYYKLTIVGTRTYAIFVTSKRAQAFEVAITPAALTQTVAKLRDSITMIEADQRITYPFELAAARALYRALFDPIEGGIGAIDHLIFDPDGALLQLPVNLLPTEQAGVDAYLARIADPDADQFDFTGIAWLGRGRNISTAVSPRAFADLRAISPARGKQAYLGLGENAAPAGIPLQRSATRGMTSSGGEGCDWPLTEWGKPISALELRKAQGFFGQAGGEVVTGTAFSDTALIARRDLADYRVLHFATHGLVTAPRPECPARPALLTSFGGGASDGLLSFKEIYGLRLDADAVILSACDTAGAASMDATREAGLGTGGDFALDGLVRAFVGAGGRLVVASHWPIPDDFQATERLVSAMFSAAPGTPIASALRIGQQQLMDAPETSHPYYWSAFAIVGDGSKPLVRTD</sequence>
<name>A0A7W9AGT8_9SPHN</name>
<evidence type="ECO:0000313" key="4">
    <source>
        <dbReference type="Proteomes" id="UP000549617"/>
    </source>
</evidence>
<feature type="signal peptide" evidence="1">
    <location>
        <begin position="1"/>
        <end position="20"/>
    </location>
</feature>
<dbReference type="InterPro" id="IPR024983">
    <property type="entry name" value="CHAT_dom"/>
</dbReference>
<dbReference type="InterPro" id="IPR011990">
    <property type="entry name" value="TPR-like_helical_dom_sf"/>
</dbReference>
<reference evidence="3 4" key="1">
    <citation type="submission" date="2020-08" db="EMBL/GenBank/DDBJ databases">
        <title>Genomic Encyclopedia of Type Strains, Phase IV (KMG-IV): sequencing the most valuable type-strain genomes for metagenomic binning, comparative biology and taxonomic classification.</title>
        <authorList>
            <person name="Goeker M."/>
        </authorList>
    </citation>
    <scope>NUCLEOTIDE SEQUENCE [LARGE SCALE GENOMIC DNA]</scope>
    <source>
        <strain evidence="3 4">DSM 25079</strain>
    </source>
</reference>
<dbReference type="AlphaFoldDB" id="A0A7W9AGT8"/>
<accession>A0A7W9AGT8</accession>
<evidence type="ECO:0000313" key="3">
    <source>
        <dbReference type="EMBL" id="MBB5685448.1"/>
    </source>
</evidence>
<dbReference type="EMBL" id="JACIJC010000002">
    <property type="protein sequence ID" value="MBB5685448.1"/>
    <property type="molecule type" value="Genomic_DNA"/>
</dbReference>
<evidence type="ECO:0000259" key="2">
    <source>
        <dbReference type="Pfam" id="PF12770"/>
    </source>
</evidence>
<keyword evidence="1" id="KW-0732">Signal</keyword>
<feature type="domain" description="CHAT" evidence="2">
    <location>
        <begin position="675"/>
        <end position="1011"/>
    </location>
</feature>
<gene>
    <name evidence="3" type="ORF">FHS49_001456</name>
</gene>
<comment type="caution">
    <text evidence="3">The sequence shown here is derived from an EMBL/GenBank/DDBJ whole genome shotgun (WGS) entry which is preliminary data.</text>
</comment>
<evidence type="ECO:0000256" key="1">
    <source>
        <dbReference type="SAM" id="SignalP"/>
    </source>
</evidence>
<feature type="chain" id="PRO_5030927952" evidence="1">
    <location>
        <begin position="21"/>
        <end position="1020"/>
    </location>
</feature>
<dbReference type="Proteomes" id="UP000549617">
    <property type="component" value="Unassembled WGS sequence"/>
</dbReference>
<keyword evidence="4" id="KW-1185">Reference proteome</keyword>
<dbReference type="RefSeq" id="WP_184016791.1">
    <property type="nucleotide sequence ID" value="NZ_JACIJC010000002.1"/>
</dbReference>
<proteinExistence type="predicted"/>
<dbReference type="Pfam" id="PF12770">
    <property type="entry name" value="CHAT"/>
    <property type="match status" value="1"/>
</dbReference>